<gene>
    <name evidence="1" type="ORF">MMINT_16910</name>
</gene>
<organism evidence="1 2">
    <name type="scientific">Methanomassiliicoccus intestinalis (strain Issoire-Mx1)</name>
    <dbReference type="NCBI Taxonomy" id="1295009"/>
    <lineage>
        <taxon>Archaea</taxon>
        <taxon>Methanobacteriati</taxon>
        <taxon>Thermoplasmatota</taxon>
        <taxon>Thermoplasmata</taxon>
        <taxon>Methanomassiliicoccales</taxon>
        <taxon>Methanomassiliicoccaceae</taxon>
        <taxon>Methanomassiliicoccus</taxon>
    </lineage>
</organism>
<sequence>MRVPSGLREFIEWDVAENKEHVTRNEWVVRAIEHYKAYRVEQIAKTKQINASVVEAVSEESSKKGRA</sequence>
<dbReference type="AlphaFoldDB" id="R9T7Q8"/>
<proteinExistence type="predicted"/>
<name>R9T7Q8_METII</name>
<reference evidence="1 2" key="1">
    <citation type="journal article" date="2013" name="Genome Announc.">
        <title>Genome sequence of 'Candidatus Methanomassiliicoccus intestinalis' Issoire-Mx1, a third thermoplasmatales-related methanogenic archaeon from human feces.</title>
        <authorList>
            <person name="Borrel G."/>
            <person name="Harris H.M."/>
            <person name="Parisot N."/>
            <person name="Gaci N."/>
            <person name="Tottey W."/>
            <person name="Mihajlovski A."/>
            <person name="Deane J."/>
            <person name="Gribaldo S."/>
            <person name="Bardot O."/>
            <person name="Peyretaillade E."/>
            <person name="Peyret P."/>
            <person name="O'Toole P.W."/>
            <person name="Brugere J.F."/>
        </authorList>
    </citation>
    <scope>NUCLEOTIDE SEQUENCE [LARGE SCALE GENOMIC DNA]</scope>
    <source>
        <strain evidence="1 2">Issoire-Mx1</strain>
    </source>
</reference>
<dbReference type="EMBL" id="CP005934">
    <property type="protein sequence ID" value="AGN26982.1"/>
    <property type="molecule type" value="Genomic_DNA"/>
</dbReference>
<dbReference type="Proteomes" id="UP000014070">
    <property type="component" value="Chromosome"/>
</dbReference>
<accession>R9T7Q8</accession>
<dbReference type="KEGG" id="mer:MMINT_16910"/>
<evidence type="ECO:0000313" key="2">
    <source>
        <dbReference type="Proteomes" id="UP000014070"/>
    </source>
</evidence>
<dbReference type="STRING" id="1295009.MMINT_16910"/>
<dbReference type="InParanoid" id="R9T7Q8"/>
<evidence type="ECO:0000313" key="1">
    <source>
        <dbReference type="EMBL" id="AGN26982.1"/>
    </source>
</evidence>
<keyword evidence="2" id="KW-1185">Reference proteome</keyword>
<protein>
    <submittedName>
        <fullName evidence="1">Uncharacterized protein</fullName>
    </submittedName>
</protein>
<dbReference type="HOGENOM" id="CLU_2802011_0_0_2"/>